<evidence type="ECO:0000256" key="2">
    <source>
        <dbReference type="ARBA" id="ARBA00035032"/>
    </source>
</evidence>
<organism evidence="4 5">
    <name type="scientific">Parapedobacter koreensis</name>
    <dbReference type="NCBI Taxonomy" id="332977"/>
    <lineage>
        <taxon>Bacteria</taxon>
        <taxon>Pseudomonadati</taxon>
        <taxon>Bacteroidota</taxon>
        <taxon>Sphingobacteriia</taxon>
        <taxon>Sphingobacteriales</taxon>
        <taxon>Sphingobacteriaceae</taxon>
        <taxon>Parapedobacter</taxon>
    </lineage>
</organism>
<reference evidence="5" key="1">
    <citation type="submission" date="2016-10" db="EMBL/GenBank/DDBJ databases">
        <authorList>
            <person name="Varghese N."/>
            <person name="Submissions S."/>
        </authorList>
    </citation>
    <scope>NUCLEOTIDE SEQUENCE [LARGE SCALE GENOMIC DNA]</scope>
    <source>
        <strain evidence="5">Jip14</strain>
    </source>
</reference>
<feature type="domain" description="Piwi" evidence="3">
    <location>
        <begin position="436"/>
        <end position="740"/>
    </location>
</feature>
<dbReference type="GO" id="GO:0003676">
    <property type="term" value="F:nucleic acid binding"/>
    <property type="evidence" value="ECO:0007669"/>
    <property type="project" value="InterPro"/>
</dbReference>
<sequence length="760" mass="85410">MPLLLNTAPIIFDDVVIYLEKFPFNDEKLEQLRNDCRYTHMIKRTGDSILAVPIKKGLPPLGGMREQVDLKKDLSLTRSLANHAFYRELFKRNLWVSSITPLSYLITKKNLLEDCMPQGYSLVKGLGVFVKWEVEFRVIDPVGKAPFVSITINISTATRISLTCQQLMTKGVSVLNQYVGKPYYGRNPELKPRFSTVGRVVNVNTDGMLELEDLRPGELELADPTEMYLEPREDHLDNCIRVIYGTDASQILSNIDKKLAQYHVGNKKFEKLQRGLASYQTFKLSLVDGVPFQIGNFLDNDKAKTSHIKTYKAEKPVFVFSPGAAKVSTWNDGGLQQYGPFSRETFSPNKPHICVVLQANKKGQVEQILHKFLNGMPPVAYGKGGKTFEFTGLKNKFRLQDCYIDFFTAEDDSITSYNRAITAALQSNGSTRTFDLALIQIDDGFRGRVASNNPYLAAKARFVGQQIPVQEFTMENLGQPDARIVWSLNNMALATYAKLGGVPWLLTADSTIGHEVVFGIGSAMIHTSRLSAKERMVGITTVFTGDGRYYVNNISSAVTADEYFETLLQNLRTTMDRVKTDFAWRPKDTVRLIFHAFKTFKDAEADAVKQVMSELGDFNVEFAFVHVAPNSPYILFDTAQPGSFGKGIYAPERTNYLQLSEHVALASLTGAVELKKASDGIPQPVQLILHRDSTFKDMAYLCKQVIKFGAHSWRSYQPAPMPVSIYYSQLMAQMLSQLSGTPNWNPDAIYNKIGTTRWFL</sequence>
<dbReference type="Gene3D" id="3.40.50.2300">
    <property type="match status" value="1"/>
</dbReference>
<dbReference type="Gene3D" id="3.30.420.10">
    <property type="entry name" value="Ribonuclease H-like superfamily/Ribonuclease H"/>
    <property type="match status" value="1"/>
</dbReference>
<dbReference type="InterPro" id="IPR036397">
    <property type="entry name" value="RNaseH_sf"/>
</dbReference>
<dbReference type="InterPro" id="IPR012337">
    <property type="entry name" value="RNaseH-like_sf"/>
</dbReference>
<dbReference type="EMBL" id="FNZR01000002">
    <property type="protein sequence ID" value="SEK81018.1"/>
    <property type="molecule type" value="Genomic_DNA"/>
</dbReference>
<keyword evidence="5" id="KW-1185">Reference proteome</keyword>
<evidence type="ECO:0000256" key="1">
    <source>
        <dbReference type="ARBA" id="ARBA00035012"/>
    </source>
</evidence>
<dbReference type="PROSITE" id="PS50822">
    <property type="entry name" value="PIWI"/>
    <property type="match status" value="1"/>
</dbReference>
<proteinExistence type="inferred from homology"/>
<dbReference type="AlphaFoldDB" id="A0A1H7K2G1"/>
<accession>A0A1H7K2G1</accession>
<gene>
    <name evidence="4" type="ORF">SAMN05421740_102761</name>
</gene>
<dbReference type="OrthoDB" id="580851at2"/>
<dbReference type="SMART" id="SM00950">
    <property type="entry name" value="Piwi"/>
    <property type="match status" value="1"/>
</dbReference>
<evidence type="ECO:0000313" key="4">
    <source>
        <dbReference type="EMBL" id="SEK81018.1"/>
    </source>
</evidence>
<name>A0A1H7K2G1_9SPHI</name>
<evidence type="ECO:0000313" key="5">
    <source>
        <dbReference type="Proteomes" id="UP000198916"/>
    </source>
</evidence>
<dbReference type="CDD" id="cd04659">
    <property type="entry name" value="Piwi_piwi-like_ProArk"/>
    <property type="match status" value="1"/>
</dbReference>
<dbReference type="STRING" id="332977.SAMN05421740_102761"/>
<dbReference type="Pfam" id="PF02171">
    <property type="entry name" value="Piwi"/>
    <property type="match status" value="1"/>
</dbReference>
<comment type="similarity">
    <text evidence="1">Belongs to the argonaute family. Long pAgo subfamily.</text>
</comment>
<evidence type="ECO:0000259" key="3">
    <source>
        <dbReference type="PROSITE" id="PS50822"/>
    </source>
</evidence>
<dbReference type="InterPro" id="IPR003165">
    <property type="entry name" value="Piwi"/>
</dbReference>
<protein>
    <recommendedName>
        <fullName evidence="2">Protein argonaute</fullName>
    </recommendedName>
</protein>
<dbReference type="RefSeq" id="WP_090604190.1">
    <property type="nucleotide sequence ID" value="NZ_FNZR01000002.1"/>
</dbReference>
<dbReference type="Proteomes" id="UP000198916">
    <property type="component" value="Unassembled WGS sequence"/>
</dbReference>
<dbReference type="SUPFAM" id="SSF53098">
    <property type="entry name" value="Ribonuclease H-like"/>
    <property type="match status" value="1"/>
</dbReference>